<feature type="transmembrane region" description="Helical" evidence="5">
    <location>
        <begin position="114"/>
        <end position="130"/>
    </location>
</feature>
<organism evidence="6">
    <name type="scientific">uncultured Armatimonadetes bacterium</name>
    <dbReference type="NCBI Taxonomy" id="157466"/>
    <lineage>
        <taxon>Bacteria</taxon>
        <taxon>Bacillati</taxon>
        <taxon>Armatimonadota</taxon>
        <taxon>environmental samples</taxon>
    </lineage>
</organism>
<keyword evidence="3 5" id="KW-1133">Transmembrane helix</keyword>
<dbReference type="InterPro" id="IPR000537">
    <property type="entry name" value="UbiA_prenyltransferase"/>
</dbReference>
<feature type="transmembrane region" description="Helical" evidence="5">
    <location>
        <begin position="43"/>
        <end position="66"/>
    </location>
</feature>
<feature type="transmembrane region" description="Helical" evidence="5">
    <location>
        <begin position="164"/>
        <end position="181"/>
    </location>
</feature>
<keyword evidence="4 5" id="KW-0472">Membrane</keyword>
<dbReference type="EMBL" id="CADCTO010000599">
    <property type="protein sequence ID" value="CAA9290688.1"/>
    <property type="molecule type" value="Genomic_DNA"/>
</dbReference>
<dbReference type="InterPro" id="IPR050475">
    <property type="entry name" value="Prenyltransferase_related"/>
</dbReference>
<evidence type="ECO:0000256" key="4">
    <source>
        <dbReference type="ARBA" id="ARBA00023136"/>
    </source>
</evidence>
<evidence type="ECO:0000256" key="3">
    <source>
        <dbReference type="ARBA" id="ARBA00022989"/>
    </source>
</evidence>
<keyword evidence="2 5" id="KW-0812">Transmembrane</keyword>
<sequence>METADRRKGRLRAYVQLMRPPNVVTAGADVLAGYAASGRPVDPALLCLFLATTCLYAGGVVLNDVFDAPLDAVERPERPLPSGRASVRGAAALGAVLLTAGIGAAFLISLTSGVLAALIAACAVLYDAWGKHRPVFGPINMGTCRGLNLLLGVSAVPALVAERWYLALIPVAYIAAITAISRGEVHGGTRRTGLLALILLGLVLIALPLLALTPGFLLLPLAPFLAFFAWRVVPPFWRAYREPSPDRLRTAVKAGVLSLIVLDAALAAGYAGPLYGIVVLSLLLVAGALARRFMVT</sequence>
<dbReference type="Gene3D" id="1.10.357.140">
    <property type="entry name" value="UbiA prenyltransferase"/>
    <property type="match status" value="1"/>
</dbReference>
<dbReference type="InterPro" id="IPR044878">
    <property type="entry name" value="UbiA_sf"/>
</dbReference>
<dbReference type="Pfam" id="PF01040">
    <property type="entry name" value="UbiA"/>
    <property type="match status" value="1"/>
</dbReference>
<dbReference type="CDD" id="cd13964">
    <property type="entry name" value="PT_UbiA_1"/>
    <property type="match status" value="1"/>
</dbReference>
<reference evidence="6" key="1">
    <citation type="submission" date="2020-02" db="EMBL/GenBank/DDBJ databases">
        <authorList>
            <person name="Meier V. D."/>
        </authorList>
    </citation>
    <scope>NUCLEOTIDE SEQUENCE</scope>
    <source>
        <strain evidence="6">AVDCRST_MAG63</strain>
    </source>
</reference>
<dbReference type="PANTHER" id="PTHR42723:SF1">
    <property type="entry name" value="CHLOROPHYLL SYNTHASE, CHLOROPLASTIC"/>
    <property type="match status" value="1"/>
</dbReference>
<keyword evidence="6" id="KW-0808">Transferase</keyword>
<evidence type="ECO:0000256" key="2">
    <source>
        <dbReference type="ARBA" id="ARBA00022692"/>
    </source>
</evidence>
<gene>
    <name evidence="6" type="ORF">AVDCRST_MAG63-4308</name>
</gene>
<feature type="transmembrane region" description="Helical" evidence="5">
    <location>
        <begin position="87"/>
        <end position="108"/>
    </location>
</feature>
<feature type="transmembrane region" description="Helical" evidence="5">
    <location>
        <begin position="274"/>
        <end position="294"/>
    </location>
</feature>
<proteinExistence type="predicted"/>
<dbReference type="PANTHER" id="PTHR42723">
    <property type="entry name" value="CHLOROPHYLL SYNTHASE"/>
    <property type="match status" value="1"/>
</dbReference>
<name>A0A6J4JY04_9BACT</name>
<evidence type="ECO:0000256" key="1">
    <source>
        <dbReference type="ARBA" id="ARBA00004141"/>
    </source>
</evidence>
<dbReference type="GO" id="GO:0016765">
    <property type="term" value="F:transferase activity, transferring alkyl or aryl (other than methyl) groups"/>
    <property type="evidence" value="ECO:0007669"/>
    <property type="project" value="InterPro"/>
</dbReference>
<dbReference type="GO" id="GO:0016020">
    <property type="term" value="C:membrane"/>
    <property type="evidence" value="ECO:0007669"/>
    <property type="project" value="UniProtKB-SubCell"/>
</dbReference>
<evidence type="ECO:0000256" key="5">
    <source>
        <dbReference type="SAM" id="Phobius"/>
    </source>
</evidence>
<evidence type="ECO:0000313" key="6">
    <source>
        <dbReference type="EMBL" id="CAA9290688.1"/>
    </source>
</evidence>
<feature type="transmembrane region" description="Helical" evidence="5">
    <location>
        <begin position="193"/>
        <end position="211"/>
    </location>
</feature>
<comment type="subcellular location">
    <subcellularLocation>
        <location evidence="1">Membrane</location>
        <topology evidence="1">Multi-pass membrane protein</topology>
    </subcellularLocation>
</comment>
<protein>
    <submittedName>
        <fullName evidence="6">Aromatic prenyltransferase 1, UbiA family</fullName>
    </submittedName>
</protein>
<accession>A0A6J4JY04</accession>
<dbReference type="AlphaFoldDB" id="A0A6J4JY04"/>
<dbReference type="NCBIfam" id="NF035940">
    <property type="entry name" value="prenyl_rel_EboC"/>
    <property type="match status" value="1"/>
</dbReference>